<dbReference type="KEGG" id="amr:AM1_0610"/>
<protein>
    <submittedName>
        <fullName evidence="2">Uncharacterized protein</fullName>
    </submittedName>
</protein>
<gene>
    <name evidence="2" type="ordered locus">AM1_0610</name>
</gene>
<accession>B0CD69</accession>
<name>B0CD69_ACAM1</name>
<feature type="transmembrane region" description="Helical" evidence="1">
    <location>
        <begin position="41"/>
        <end position="60"/>
    </location>
</feature>
<dbReference type="Proteomes" id="UP000000268">
    <property type="component" value="Chromosome"/>
</dbReference>
<feature type="transmembrane region" description="Helical" evidence="1">
    <location>
        <begin position="80"/>
        <end position="106"/>
    </location>
</feature>
<reference evidence="2 3" key="1">
    <citation type="journal article" date="2008" name="Proc. Natl. Acad. Sci. U.S.A.">
        <title>Niche adaptation and genome expansion in the chlorophyll d-producing cyanobacterium Acaryochloris marina.</title>
        <authorList>
            <person name="Swingley W.D."/>
            <person name="Chen M."/>
            <person name="Cheung P.C."/>
            <person name="Conrad A.L."/>
            <person name="Dejesa L.C."/>
            <person name="Hao J."/>
            <person name="Honchak B.M."/>
            <person name="Karbach L.E."/>
            <person name="Kurdoglu A."/>
            <person name="Lahiri S."/>
            <person name="Mastrian S.D."/>
            <person name="Miyashita H."/>
            <person name="Page L."/>
            <person name="Ramakrishna P."/>
            <person name="Satoh S."/>
            <person name="Sattley W.M."/>
            <person name="Shimada Y."/>
            <person name="Taylor H.L."/>
            <person name="Tomo T."/>
            <person name="Tsuchiya T."/>
            <person name="Wang Z.T."/>
            <person name="Raymond J."/>
            <person name="Mimuro M."/>
            <person name="Blankenship R.E."/>
            <person name="Touchman J.W."/>
        </authorList>
    </citation>
    <scope>NUCLEOTIDE SEQUENCE [LARGE SCALE GENOMIC DNA]</scope>
    <source>
        <strain evidence="3">MBIC 11017</strain>
    </source>
</reference>
<evidence type="ECO:0000256" key="1">
    <source>
        <dbReference type="SAM" id="Phobius"/>
    </source>
</evidence>
<feature type="transmembrane region" description="Helical" evidence="1">
    <location>
        <begin position="9"/>
        <end position="29"/>
    </location>
</feature>
<organism evidence="2 3">
    <name type="scientific">Acaryochloris marina (strain MBIC 11017)</name>
    <dbReference type="NCBI Taxonomy" id="329726"/>
    <lineage>
        <taxon>Bacteria</taxon>
        <taxon>Bacillati</taxon>
        <taxon>Cyanobacteriota</taxon>
        <taxon>Cyanophyceae</taxon>
        <taxon>Acaryochloridales</taxon>
        <taxon>Acaryochloridaceae</taxon>
        <taxon>Acaryochloris</taxon>
    </lineage>
</organism>
<dbReference type="HOGENOM" id="CLU_1792241_0_0_3"/>
<keyword evidence="1" id="KW-0472">Membrane</keyword>
<dbReference type="EMBL" id="CP000828">
    <property type="protein sequence ID" value="ABW25660.1"/>
    <property type="molecule type" value="Genomic_DNA"/>
</dbReference>
<sequence>MATNHKNRLVWAVWTIVTIGMGSAVGALVGSTKASAGTTMAVVTGMGCVIGIGALVKAIASRANQDATAGWEALSVKASFLLGAINLSVGLVLAPIAICSIVWPFAVINWTQVGMIIGIIASGMGGLLAAMVEIRALENPVVVD</sequence>
<proteinExistence type="predicted"/>
<dbReference type="AlphaFoldDB" id="B0CD69"/>
<evidence type="ECO:0000313" key="3">
    <source>
        <dbReference type="Proteomes" id="UP000000268"/>
    </source>
</evidence>
<keyword evidence="1" id="KW-1133">Transmembrane helix</keyword>
<evidence type="ECO:0000313" key="2">
    <source>
        <dbReference type="EMBL" id="ABW25660.1"/>
    </source>
</evidence>
<keyword evidence="1" id="KW-0812">Transmembrane</keyword>
<dbReference type="RefSeq" id="WP_012161259.1">
    <property type="nucleotide sequence ID" value="NC_009925.1"/>
</dbReference>
<keyword evidence="3" id="KW-1185">Reference proteome</keyword>
<feature type="transmembrane region" description="Helical" evidence="1">
    <location>
        <begin position="112"/>
        <end position="132"/>
    </location>
</feature>